<reference evidence="2 3" key="1">
    <citation type="journal article" date="2018" name="J. Microbiol.">
        <title>Bacillus spongiae sp. nov., isolated from sponge of Jeju Island.</title>
        <authorList>
            <person name="Lee G.E."/>
            <person name="Im W.T."/>
            <person name="Park J.S."/>
        </authorList>
    </citation>
    <scope>NUCLEOTIDE SEQUENCE [LARGE SCALE GENOMIC DNA]</scope>
    <source>
        <strain evidence="2 3">135PIL107-10</strain>
    </source>
</reference>
<evidence type="ECO:0000256" key="1">
    <source>
        <dbReference type="SAM" id="Phobius"/>
    </source>
</evidence>
<feature type="transmembrane region" description="Helical" evidence="1">
    <location>
        <begin position="5"/>
        <end position="22"/>
    </location>
</feature>
<dbReference type="Proteomes" id="UP001312865">
    <property type="component" value="Unassembled WGS sequence"/>
</dbReference>
<keyword evidence="3" id="KW-1185">Reference proteome</keyword>
<dbReference type="EMBL" id="JBBAXC010000001">
    <property type="protein sequence ID" value="MEI5905527.1"/>
    <property type="molecule type" value="Genomic_DNA"/>
</dbReference>
<keyword evidence="1" id="KW-0812">Transmembrane</keyword>
<evidence type="ECO:0008006" key="4">
    <source>
        <dbReference type="Google" id="ProtNLM"/>
    </source>
</evidence>
<organism evidence="2 3">
    <name type="scientific">Bacillus spongiae</name>
    <dbReference type="NCBI Taxonomy" id="2683610"/>
    <lineage>
        <taxon>Bacteria</taxon>
        <taxon>Bacillati</taxon>
        <taxon>Bacillota</taxon>
        <taxon>Bacilli</taxon>
        <taxon>Bacillales</taxon>
        <taxon>Bacillaceae</taxon>
        <taxon>Bacillus</taxon>
    </lineage>
</organism>
<accession>A0ABU8H8F2</accession>
<sequence>MKFINILLGVLLTVAGVSFFFYDGQKIVGTFLILGGISFISEKLFFYGQDDKRREKIIVNAGYSSYLFSLLWTSIILVLFHYGVVDNPLNGFLLILIGNVLVFQIMAYYYIKTQP</sequence>
<comment type="caution">
    <text evidence="2">The sequence shown here is derived from an EMBL/GenBank/DDBJ whole genome shotgun (WGS) entry which is preliminary data.</text>
</comment>
<dbReference type="RefSeq" id="WP_336584945.1">
    <property type="nucleotide sequence ID" value="NZ_JBBAXC010000001.1"/>
</dbReference>
<feature type="transmembrane region" description="Helical" evidence="1">
    <location>
        <begin position="91"/>
        <end position="111"/>
    </location>
</feature>
<name>A0ABU8H8F2_9BACI</name>
<evidence type="ECO:0000313" key="2">
    <source>
        <dbReference type="EMBL" id="MEI5905527.1"/>
    </source>
</evidence>
<feature type="transmembrane region" description="Helical" evidence="1">
    <location>
        <begin position="66"/>
        <end position="85"/>
    </location>
</feature>
<gene>
    <name evidence="2" type="ORF">WAK64_00420</name>
</gene>
<keyword evidence="1" id="KW-0472">Membrane</keyword>
<keyword evidence="1" id="KW-1133">Transmembrane helix</keyword>
<proteinExistence type="predicted"/>
<evidence type="ECO:0000313" key="3">
    <source>
        <dbReference type="Proteomes" id="UP001312865"/>
    </source>
</evidence>
<feature type="transmembrane region" description="Helical" evidence="1">
    <location>
        <begin position="28"/>
        <end position="46"/>
    </location>
</feature>
<protein>
    <recommendedName>
        <fullName evidence="4">DUF2178 domain-containing protein</fullName>
    </recommendedName>
</protein>